<sequence length="529" mass="60034">MAAGGETGGSSPPPPTAIAAADSLLVTPTWAVATVCFFFISLSILIEHLIHLAEQWLKRHRKTALLEAVEKLKSVLMQLGFMSLVLVVSQRYLPKICVPSSVALKMLPCRKTAVLKTTNKLGRTRPDPSFQDLLPIERILAGDSSSSDSCGDDKLSFISQDGLTQLNVFIFVLAAMQIVYSILTMALGRAKMRRWKAWEKETQTVEYQTANDPNRFRLTRQTTFARRHISSSNSFQLYFRCFLRQFFHSVAKVDYLTLRHGFIAAHCPSNQSFNFQKYIERSLEDDFKVVVGISPLLWFLVVIFLLVDVHGWNAYLWCSFLPLIIVLALGTKLEVIVAQMALQLHNQHDVIKGAPLVKPNDDLFWFHHPKFVLSLLHVTLFMNAFEMSFFIWVTWQFGIHSCYHEQVEIIVTRVVLAITVQTVHALKKWHAEVRDRRRQHSPHSPSSSPWSDGRRTNTFNSPTDGSSHRKAPTFGEMIPYSNSDHIVEEEPDPVDLESTSAFANPVVPQLELPVIARVPALRKTNNRPF</sequence>
<comment type="domain">
    <text evidence="8">The C-terminus contains a calmodulin-binding domain, which binds calmodulin in a calcium-dependent fashion.</text>
</comment>
<proteinExistence type="inferred from homology"/>
<comment type="similarity">
    <text evidence="2 8">Belongs to the MLO family.</text>
</comment>
<dbReference type="PANTHER" id="PTHR31942:SF89">
    <property type="entry name" value="MLO-LIKE PROTEIN 3"/>
    <property type="match status" value="1"/>
</dbReference>
<protein>
    <recommendedName>
        <fullName evidence="8">MLO-like protein</fullName>
    </recommendedName>
</protein>
<dbReference type="AlphaFoldDB" id="A0AAN8VTW4"/>
<feature type="region of interest" description="Disordered" evidence="9">
    <location>
        <begin position="434"/>
        <end position="474"/>
    </location>
</feature>
<feature type="transmembrane region" description="Helical" evidence="10">
    <location>
        <begin position="371"/>
        <end position="395"/>
    </location>
</feature>
<evidence type="ECO:0000256" key="2">
    <source>
        <dbReference type="ARBA" id="ARBA00006574"/>
    </source>
</evidence>
<evidence type="ECO:0000256" key="9">
    <source>
        <dbReference type="SAM" id="MobiDB-lite"/>
    </source>
</evidence>
<reference evidence="11 12" key="1">
    <citation type="submission" date="2023-12" db="EMBL/GenBank/DDBJ databases">
        <title>A high-quality genome assembly for Dillenia turbinata (Dilleniales).</title>
        <authorList>
            <person name="Chanderbali A."/>
        </authorList>
    </citation>
    <scope>NUCLEOTIDE SEQUENCE [LARGE SCALE GENOMIC DNA]</scope>
    <source>
        <strain evidence="11">LSX21</strain>
        <tissue evidence="11">Leaf</tissue>
    </source>
</reference>
<feature type="transmembrane region" description="Helical" evidence="10">
    <location>
        <begin position="312"/>
        <end position="330"/>
    </location>
</feature>
<evidence type="ECO:0000313" key="12">
    <source>
        <dbReference type="Proteomes" id="UP001370490"/>
    </source>
</evidence>
<evidence type="ECO:0000256" key="6">
    <source>
        <dbReference type="ARBA" id="ARBA00023136"/>
    </source>
</evidence>
<evidence type="ECO:0000256" key="10">
    <source>
        <dbReference type="SAM" id="Phobius"/>
    </source>
</evidence>
<evidence type="ECO:0000256" key="3">
    <source>
        <dbReference type="ARBA" id="ARBA00022692"/>
    </source>
</evidence>
<dbReference type="GO" id="GO:0016020">
    <property type="term" value="C:membrane"/>
    <property type="evidence" value="ECO:0007669"/>
    <property type="project" value="UniProtKB-SubCell"/>
</dbReference>
<keyword evidence="5 8" id="KW-1133">Transmembrane helix</keyword>
<organism evidence="11 12">
    <name type="scientific">Dillenia turbinata</name>
    <dbReference type="NCBI Taxonomy" id="194707"/>
    <lineage>
        <taxon>Eukaryota</taxon>
        <taxon>Viridiplantae</taxon>
        <taxon>Streptophyta</taxon>
        <taxon>Embryophyta</taxon>
        <taxon>Tracheophyta</taxon>
        <taxon>Spermatophyta</taxon>
        <taxon>Magnoliopsida</taxon>
        <taxon>eudicotyledons</taxon>
        <taxon>Gunneridae</taxon>
        <taxon>Pentapetalae</taxon>
        <taxon>Dilleniales</taxon>
        <taxon>Dilleniaceae</taxon>
        <taxon>Dillenia</taxon>
    </lineage>
</organism>
<keyword evidence="7 8" id="KW-0568">Pathogenesis-related protein</keyword>
<keyword evidence="8" id="KW-0112">Calmodulin-binding</keyword>
<feature type="transmembrane region" description="Helical" evidence="10">
    <location>
        <begin position="287"/>
        <end position="306"/>
    </location>
</feature>
<dbReference type="GO" id="GO:0006952">
    <property type="term" value="P:defense response"/>
    <property type="evidence" value="ECO:0007669"/>
    <property type="project" value="UniProtKB-KW"/>
</dbReference>
<evidence type="ECO:0000256" key="7">
    <source>
        <dbReference type="ARBA" id="ARBA00023265"/>
    </source>
</evidence>
<comment type="caution">
    <text evidence="11">The sequence shown here is derived from an EMBL/GenBank/DDBJ whole genome shotgun (WGS) entry which is preliminary data.</text>
</comment>
<comment type="function">
    <text evidence="8">May be involved in modulation of pathogen defense and leaf cell death.</text>
</comment>
<keyword evidence="6 8" id="KW-0472">Membrane</keyword>
<keyword evidence="3 8" id="KW-0812">Transmembrane</keyword>
<gene>
    <name evidence="8" type="primary">MLO</name>
    <name evidence="11" type="ORF">RJ641_033051</name>
</gene>
<evidence type="ECO:0000256" key="8">
    <source>
        <dbReference type="RuleBase" id="RU280816"/>
    </source>
</evidence>
<evidence type="ECO:0000256" key="5">
    <source>
        <dbReference type="ARBA" id="ARBA00022989"/>
    </source>
</evidence>
<dbReference type="InterPro" id="IPR004326">
    <property type="entry name" value="Mlo"/>
</dbReference>
<name>A0AAN8VTW4_9MAGN</name>
<accession>A0AAN8VTW4</accession>
<dbReference type="Pfam" id="PF03094">
    <property type="entry name" value="Mlo"/>
    <property type="match status" value="1"/>
</dbReference>
<feature type="transmembrane region" description="Helical" evidence="10">
    <location>
        <begin position="30"/>
        <end position="53"/>
    </location>
</feature>
<comment type="subcellular location">
    <subcellularLocation>
        <location evidence="1 8">Membrane</location>
        <topology evidence="1 8">Multi-pass membrane protein</topology>
    </subcellularLocation>
</comment>
<keyword evidence="12" id="KW-1185">Reference proteome</keyword>
<feature type="compositionally biased region" description="Polar residues" evidence="9">
    <location>
        <begin position="456"/>
        <end position="465"/>
    </location>
</feature>
<feature type="compositionally biased region" description="Low complexity" evidence="9">
    <location>
        <begin position="442"/>
        <end position="451"/>
    </location>
</feature>
<dbReference type="GO" id="GO:0005516">
    <property type="term" value="F:calmodulin binding"/>
    <property type="evidence" value="ECO:0007669"/>
    <property type="project" value="UniProtKB-KW"/>
</dbReference>
<feature type="transmembrane region" description="Helical" evidence="10">
    <location>
        <begin position="166"/>
        <end position="187"/>
    </location>
</feature>
<dbReference type="EMBL" id="JBAMMX010000007">
    <property type="protein sequence ID" value="KAK6936021.1"/>
    <property type="molecule type" value="Genomic_DNA"/>
</dbReference>
<evidence type="ECO:0000313" key="11">
    <source>
        <dbReference type="EMBL" id="KAK6936021.1"/>
    </source>
</evidence>
<evidence type="ECO:0000256" key="4">
    <source>
        <dbReference type="ARBA" id="ARBA00022821"/>
    </source>
</evidence>
<keyword evidence="4 8" id="KW-0611">Plant defense</keyword>
<dbReference type="PANTHER" id="PTHR31942">
    <property type="entry name" value="MLO-LIKE PROTEIN 1"/>
    <property type="match status" value="1"/>
</dbReference>
<dbReference type="Proteomes" id="UP001370490">
    <property type="component" value="Unassembled WGS sequence"/>
</dbReference>
<evidence type="ECO:0000256" key="1">
    <source>
        <dbReference type="ARBA" id="ARBA00004141"/>
    </source>
</evidence>